<dbReference type="EMBL" id="JBGFUD010024768">
    <property type="protein sequence ID" value="MFH4984972.1"/>
    <property type="molecule type" value="Genomic_DNA"/>
</dbReference>
<name>A0ABD6F0E8_9BILA</name>
<proteinExistence type="predicted"/>
<evidence type="ECO:0000259" key="1">
    <source>
        <dbReference type="Pfam" id="PF16413"/>
    </source>
</evidence>
<evidence type="ECO:0000313" key="2">
    <source>
        <dbReference type="EMBL" id="MFH4984972.1"/>
    </source>
</evidence>
<sequence length="130" mass="14932">MLEDYFSLRISENGILEAIPSLIADYIPQMEGLPDLVLDLVQDVSWDEERSCFEGISTCLASFFCLKERFCDGEMSSALGECSQPWKHVMSDILFPSMKNNFLPPTSFLSKKVFCRLVDLHDLYKVFERC</sequence>
<dbReference type="Pfam" id="PF16413">
    <property type="entry name" value="Mlh1_C"/>
    <property type="match status" value="1"/>
</dbReference>
<accession>A0ABD6F0E8</accession>
<feature type="domain" description="DNA mismatch repair protein Mlh1 C-terminal" evidence="1">
    <location>
        <begin position="1"/>
        <end position="130"/>
    </location>
</feature>
<comment type="caution">
    <text evidence="2">The sequence shown here is derived from an EMBL/GenBank/DDBJ whole genome shotgun (WGS) entry which is preliminary data.</text>
</comment>
<protein>
    <recommendedName>
        <fullName evidence="1">DNA mismatch repair protein Mlh1 C-terminal domain-containing protein</fullName>
    </recommendedName>
</protein>
<dbReference type="Proteomes" id="UP001608902">
    <property type="component" value="Unassembled WGS sequence"/>
</dbReference>
<dbReference type="AlphaFoldDB" id="A0ABD6F0E8"/>
<evidence type="ECO:0000313" key="3">
    <source>
        <dbReference type="Proteomes" id="UP001608902"/>
    </source>
</evidence>
<gene>
    <name evidence="2" type="ORF">AB6A40_011681</name>
</gene>
<keyword evidence="3" id="KW-1185">Reference proteome</keyword>
<dbReference type="InterPro" id="IPR032189">
    <property type="entry name" value="Mlh1_C"/>
</dbReference>
<reference evidence="2 3" key="1">
    <citation type="submission" date="2024-08" db="EMBL/GenBank/DDBJ databases">
        <title>Gnathostoma spinigerum genome.</title>
        <authorList>
            <person name="Gonzalez-Bertolin B."/>
            <person name="Monzon S."/>
            <person name="Zaballos A."/>
            <person name="Jimenez P."/>
            <person name="Dekumyoy P."/>
            <person name="Varona S."/>
            <person name="Cuesta I."/>
            <person name="Sumanam S."/>
            <person name="Adisakwattana P."/>
            <person name="Gasser R.B."/>
            <person name="Hernandez-Gonzalez A."/>
            <person name="Young N.D."/>
            <person name="Perteguer M.J."/>
        </authorList>
    </citation>
    <scope>NUCLEOTIDE SEQUENCE [LARGE SCALE GENOMIC DNA]</scope>
    <source>
        <strain evidence="2">AL3</strain>
        <tissue evidence="2">Liver</tissue>
    </source>
</reference>
<organism evidence="2 3">
    <name type="scientific">Gnathostoma spinigerum</name>
    <dbReference type="NCBI Taxonomy" id="75299"/>
    <lineage>
        <taxon>Eukaryota</taxon>
        <taxon>Metazoa</taxon>
        <taxon>Ecdysozoa</taxon>
        <taxon>Nematoda</taxon>
        <taxon>Chromadorea</taxon>
        <taxon>Rhabditida</taxon>
        <taxon>Spirurina</taxon>
        <taxon>Gnathostomatomorpha</taxon>
        <taxon>Gnathostomatoidea</taxon>
        <taxon>Gnathostomatidae</taxon>
        <taxon>Gnathostoma</taxon>
    </lineage>
</organism>